<organism evidence="3 4">
    <name type="scientific">Hoeflea poritis</name>
    <dbReference type="NCBI Taxonomy" id="2993659"/>
    <lineage>
        <taxon>Bacteria</taxon>
        <taxon>Pseudomonadati</taxon>
        <taxon>Pseudomonadota</taxon>
        <taxon>Alphaproteobacteria</taxon>
        <taxon>Hyphomicrobiales</taxon>
        <taxon>Rhizobiaceae</taxon>
        <taxon>Hoeflea</taxon>
    </lineage>
</organism>
<dbReference type="Proteomes" id="UP001148313">
    <property type="component" value="Unassembled WGS sequence"/>
</dbReference>
<protein>
    <submittedName>
        <fullName evidence="3">EutN/CcmL family microcompartment protein</fullName>
    </submittedName>
</protein>
<proteinExistence type="predicted"/>
<gene>
    <name evidence="3" type="ORF">OOZ53_06245</name>
</gene>
<comment type="caution">
    <text evidence="3">The sequence shown here is derived from an EMBL/GenBank/DDBJ whole genome shotgun (WGS) entry which is preliminary data.</text>
</comment>
<dbReference type="InterPro" id="IPR036677">
    <property type="entry name" value="EutN_CcmL_sf"/>
</dbReference>
<dbReference type="SUPFAM" id="SSF159133">
    <property type="entry name" value="EutN/CcmL-like"/>
    <property type="match status" value="1"/>
</dbReference>
<keyword evidence="2" id="KW-1283">Bacterial microcompartment</keyword>
<dbReference type="Gene3D" id="2.40.50.220">
    <property type="entry name" value="EutN/Ccml"/>
    <property type="match status" value="1"/>
</dbReference>
<evidence type="ECO:0000256" key="1">
    <source>
        <dbReference type="ARBA" id="ARBA00024322"/>
    </source>
</evidence>
<dbReference type="PANTHER" id="PTHR36539">
    <property type="entry name" value="ETHANOLAMINE UTILIZATION PROTEIN EUTN"/>
    <property type="match status" value="1"/>
</dbReference>
<evidence type="ECO:0000313" key="3">
    <source>
        <dbReference type="EMBL" id="MDA4844942.1"/>
    </source>
</evidence>
<evidence type="ECO:0000256" key="2">
    <source>
        <dbReference type="ARBA" id="ARBA00024446"/>
    </source>
</evidence>
<comment type="subcellular location">
    <subcellularLocation>
        <location evidence="1">Bacterial microcompartment</location>
    </subcellularLocation>
</comment>
<accession>A0ABT4VLG6</accession>
<name>A0ABT4VLG6_9HYPH</name>
<reference evidence="3" key="1">
    <citation type="submission" date="2022-11" db="EMBL/GenBank/DDBJ databases">
        <title>Hoeflea poritis sp. nov., isolated from scleractinian coral Porites lutea.</title>
        <authorList>
            <person name="Zhang G."/>
            <person name="Wei Q."/>
            <person name="Cai L."/>
        </authorList>
    </citation>
    <scope>NUCLEOTIDE SEQUENCE</scope>
    <source>
        <strain evidence="3">E7-10</strain>
    </source>
</reference>
<dbReference type="EMBL" id="JAPJZH010000003">
    <property type="protein sequence ID" value="MDA4844942.1"/>
    <property type="molecule type" value="Genomic_DNA"/>
</dbReference>
<evidence type="ECO:0000313" key="4">
    <source>
        <dbReference type="Proteomes" id="UP001148313"/>
    </source>
</evidence>
<dbReference type="Pfam" id="PF03319">
    <property type="entry name" value="EutN_CcmL"/>
    <property type="match status" value="1"/>
</dbReference>
<dbReference type="PROSITE" id="PS51932">
    <property type="entry name" value="BMV"/>
    <property type="match status" value="1"/>
</dbReference>
<keyword evidence="4" id="KW-1185">Reference proteome</keyword>
<dbReference type="PANTHER" id="PTHR36539:SF1">
    <property type="entry name" value="BACTERIAL MICROCOMPARTMENT SHELL VERTEX PROTEIN EUTN"/>
    <property type="match status" value="1"/>
</dbReference>
<sequence>MKIARITGTVTATVKEASLSGTALLLGNVEDGAGAVLEKAVVAADTCGAGPGDLVLLATGSAARLPAKIGGLPVDAAVVAIIDHIDIKAGGARPTSSNRRKS</sequence>
<dbReference type="InterPro" id="IPR004992">
    <property type="entry name" value="EutN_CcmL"/>
</dbReference>
<dbReference type="RefSeq" id="WP_271088491.1">
    <property type="nucleotide sequence ID" value="NZ_JAPJZH010000003.1"/>
</dbReference>
<dbReference type="CDD" id="cd01614">
    <property type="entry name" value="EutN_CcmL"/>
    <property type="match status" value="1"/>
</dbReference>